<gene>
    <name evidence="2" type="ORF">JAAARDRAFT_210180</name>
</gene>
<dbReference type="AlphaFoldDB" id="A0A067PHD8"/>
<feature type="compositionally biased region" description="Basic and acidic residues" evidence="1">
    <location>
        <begin position="157"/>
        <end position="168"/>
    </location>
</feature>
<dbReference type="OrthoDB" id="3258262at2759"/>
<feature type="compositionally biased region" description="Polar residues" evidence="1">
    <location>
        <begin position="136"/>
        <end position="154"/>
    </location>
</feature>
<proteinExistence type="predicted"/>
<accession>A0A067PHD8</accession>
<feature type="compositionally biased region" description="Low complexity" evidence="1">
    <location>
        <begin position="53"/>
        <end position="63"/>
    </location>
</feature>
<dbReference type="Proteomes" id="UP000027265">
    <property type="component" value="Unassembled WGS sequence"/>
</dbReference>
<evidence type="ECO:0000313" key="3">
    <source>
        <dbReference type="Proteomes" id="UP000027265"/>
    </source>
</evidence>
<protein>
    <submittedName>
        <fullName evidence="2">Uncharacterized protein</fullName>
    </submittedName>
</protein>
<keyword evidence="3" id="KW-1185">Reference proteome</keyword>
<reference evidence="3" key="1">
    <citation type="journal article" date="2014" name="Proc. Natl. Acad. Sci. U.S.A.">
        <title>Extensive sampling of basidiomycete genomes demonstrates inadequacy of the white-rot/brown-rot paradigm for wood decay fungi.</title>
        <authorList>
            <person name="Riley R."/>
            <person name="Salamov A.A."/>
            <person name="Brown D.W."/>
            <person name="Nagy L.G."/>
            <person name="Floudas D."/>
            <person name="Held B.W."/>
            <person name="Levasseur A."/>
            <person name="Lombard V."/>
            <person name="Morin E."/>
            <person name="Otillar R."/>
            <person name="Lindquist E.A."/>
            <person name="Sun H."/>
            <person name="LaButti K.M."/>
            <person name="Schmutz J."/>
            <person name="Jabbour D."/>
            <person name="Luo H."/>
            <person name="Baker S.E."/>
            <person name="Pisabarro A.G."/>
            <person name="Walton J.D."/>
            <person name="Blanchette R.A."/>
            <person name="Henrissat B."/>
            <person name="Martin F."/>
            <person name="Cullen D."/>
            <person name="Hibbett D.S."/>
            <person name="Grigoriev I.V."/>
        </authorList>
    </citation>
    <scope>NUCLEOTIDE SEQUENCE [LARGE SCALE GENOMIC DNA]</scope>
    <source>
        <strain evidence="3">MUCL 33604</strain>
    </source>
</reference>
<dbReference type="EMBL" id="KL197735">
    <property type="protein sequence ID" value="KDQ53260.1"/>
    <property type="molecule type" value="Genomic_DNA"/>
</dbReference>
<name>A0A067PHD8_9AGAM</name>
<feature type="compositionally biased region" description="Low complexity" evidence="1">
    <location>
        <begin position="93"/>
        <end position="103"/>
    </location>
</feature>
<feature type="region of interest" description="Disordered" evidence="1">
    <location>
        <begin position="123"/>
        <end position="168"/>
    </location>
</feature>
<dbReference type="HOGENOM" id="CLU_101441_0_0_1"/>
<evidence type="ECO:0000313" key="2">
    <source>
        <dbReference type="EMBL" id="KDQ53260.1"/>
    </source>
</evidence>
<sequence length="291" mass="32630">MDTIDAATQDMIMLSLSYPTRRPSFSPSPERDPKRDTKRHATIFPLLPPSPSPISSGSSYSDKNSSEHDNSHDQFSSFHFRPPTRPNSILLPSSSSYSGSGRTRCSSEAQEYAAMFRARWTQEESEGIVVERPSSEGDTSSVDLSSESGTTSAVSKGELRPRFSSPREEELELARHEATLMMLRAGRGNREIACERLSCNDILPNIRALMFHLHIHNLSDRLNFSCRQCDSRYESTRELQMHVCKEKSSSSSLRRPSIISLLSPPTSPILAPFRRVFSRISCVADEDVEEL</sequence>
<dbReference type="InParanoid" id="A0A067PHD8"/>
<feature type="region of interest" description="Disordered" evidence="1">
    <location>
        <begin position="15"/>
        <end position="103"/>
    </location>
</feature>
<evidence type="ECO:0000256" key="1">
    <source>
        <dbReference type="SAM" id="MobiDB-lite"/>
    </source>
</evidence>
<organism evidence="2 3">
    <name type="scientific">Jaapia argillacea MUCL 33604</name>
    <dbReference type="NCBI Taxonomy" id="933084"/>
    <lineage>
        <taxon>Eukaryota</taxon>
        <taxon>Fungi</taxon>
        <taxon>Dikarya</taxon>
        <taxon>Basidiomycota</taxon>
        <taxon>Agaricomycotina</taxon>
        <taxon>Agaricomycetes</taxon>
        <taxon>Agaricomycetidae</taxon>
        <taxon>Jaapiales</taxon>
        <taxon>Jaapiaceae</taxon>
        <taxon>Jaapia</taxon>
    </lineage>
</organism>